<dbReference type="Gene3D" id="3.40.50.720">
    <property type="entry name" value="NAD(P)-binding Rossmann-like Domain"/>
    <property type="match status" value="1"/>
</dbReference>
<dbReference type="GO" id="GO:0004316">
    <property type="term" value="F:3-oxoacyl-[acyl-carrier-protein] reductase (NADPH) activity"/>
    <property type="evidence" value="ECO:0007669"/>
    <property type="project" value="UniProtKB-EC"/>
</dbReference>
<name>A0A1E3T9D5_9MYCO</name>
<comment type="caution">
    <text evidence="6">The sequence shown here is derived from an EMBL/GenBank/DDBJ whole genome shotgun (WGS) entry which is preliminary data.</text>
</comment>
<protein>
    <recommendedName>
        <fullName evidence="4">3-oxoacyl-[acyl-carrier-protein] reductase MabA</fullName>
    </recommendedName>
</protein>
<evidence type="ECO:0000256" key="4">
    <source>
        <dbReference type="ARBA" id="ARBA00040781"/>
    </source>
</evidence>
<keyword evidence="3" id="KW-0134">Cell wall</keyword>
<dbReference type="CDD" id="cd05233">
    <property type="entry name" value="SDR_c"/>
    <property type="match status" value="1"/>
</dbReference>
<dbReference type="PRINTS" id="PR00081">
    <property type="entry name" value="GDHRDH"/>
</dbReference>
<dbReference type="InterPro" id="IPR050259">
    <property type="entry name" value="SDR"/>
</dbReference>
<evidence type="ECO:0000256" key="5">
    <source>
        <dbReference type="ARBA" id="ARBA00047400"/>
    </source>
</evidence>
<evidence type="ECO:0000256" key="2">
    <source>
        <dbReference type="ARBA" id="ARBA00006484"/>
    </source>
</evidence>
<comment type="catalytic activity">
    <reaction evidence="5">
        <text>a (3R)-hydroxyacyl-[ACP] + NADP(+) = a 3-oxoacyl-[ACP] + NADPH + H(+)</text>
        <dbReference type="Rhea" id="RHEA:17397"/>
        <dbReference type="Rhea" id="RHEA-COMP:9916"/>
        <dbReference type="Rhea" id="RHEA-COMP:9945"/>
        <dbReference type="ChEBI" id="CHEBI:15378"/>
        <dbReference type="ChEBI" id="CHEBI:57783"/>
        <dbReference type="ChEBI" id="CHEBI:58349"/>
        <dbReference type="ChEBI" id="CHEBI:78776"/>
        <dbReference type="ChEBI" id="CHEBI:78827"/>
        <dbReference type="EC" id="1.1.1.100"/>
    </reaction>
    <physiologicalReaction direction="right-to-left" evidence="5">
        <dbReference type="Rhea" id="RHEA:17399"/>
    </physiologicalReaction>
</comment>
<dbReference type="PANTHER" id="PTHR42879">
    <property type="entry name" value="3-OXOACYL-(ACYL-CARRIER-PROTEIN) REDUCTASE"/>
    <property type="match status" value="1"/>
</dbReference>
<dbReference type="InterPro" id="IPR002347">
    <property type="entry name" value="SDR_fam"/>
</dbReference>
<accession>A0A1E3T9D5</accession>
<dbReference type="NCBIfam" id="NF005753">
    <property type="entry name" value="PRK07577.1"/>
    <property type="match status" value="1"/>
</dbReference>
<evidence type="ECO:0000256" key="3">
    <source>
        <dbReference type="ARBA" id="ARBA00022512"/>
    </source>
</evidence>
<evidence type="ECO:0000313" key="6">
    <source>
        <dbReference type="EMBL" id="ODR11007.1"/>
    </source>
</evidence>
<organism evidence="6 7">
    <name type="scientific">Mycobacterium sherrisii</name>
    <dbReference type="NCBI Taxonomy" id="243061"/>
    <lineage>
        <taxon>Bacteria</taxon>
        <taxon>Bacillati</taxon>
        <taxon>Actinomycetota</taxon>
        <taxon>Actinomycetes</taxon>
        <taxon>Mycobacteriales</taxon>
        <taxon>Mycobacteriaceae</taxon>
        <taxon>Mycobacterium</taxon>
        <taxon>Mycobacterium simiae complex</taxon>
    </lineage>
</organism>
<keyword evidence="3" id="KW-0964">Secreted</keyword>
<dbReference type="Proteomes" id="UP000094224">
    <property type="component" value="Unassembled WGS sequence"/>
</dbReference>
<dbReference type="InterPro" id="IPR036291">
    <property type="entry name" value="NAD(P)-bd_dom_sf"/>
</dbReference>
<gene>
    <name evidence="6" type="ORF">BHQ21_01195</name>
</gene>
<dbReference type="PRINTS" id="PR00080">
    <property type="entry name" value="SDRFAMILY"/>
</dbReference>
<dbReference type="STRING" id="243061.AWC25_21455"/>
<dbReference type="Pfam" id="PF13561">
    <property type="entry name" value="adh_short_C2"/>
    <property type="match status" value="1"/>
</dbReference>
<comment type="subcellular location">
    <subcellularLocation>
        <location evidence="1">Secreted</location>
        <location evidence="1">Cell wall</location>
    </subcellularLocation>
</comment>
<reference evidence="7" key="1">
    <citation type="submission" date="2016-09" db="EMBL/GenBank/DDBJ databases">
        <authorList>
            <person name="Greninger A.L."/>
            <person name="Jerome K.R."/>
            <person name="Mcnair B."/>
            <person name="Wallis C."/>
            <person name="Fang F."/>
        </authorList>
    </citation>
    <scope>NUCLEOTIDE SEQUENCE [LARGE SCALE GENOMIC DNA]</scope>
    <source>
        <strain evidence="7">BC1_M4</strain>
    </source>
</reference>
<dbReference type="SUPFAM" id="SSF51735">
    <property type="entry name" value="NAD(P)-binding Rossmann-fold domains"/>
    <property type="match status" value="1"/>
</dbReference>
<keyword evidence="7" id="KW-1185">Reference proteome</keyword>
<sequence length="219" mass="22885">MVDRLVADGHEPIGLARSAPSDFPGEFRAVDLADRQATAAVLEQIVADGPVDAVVNNVGLARFGHIGSVDLDDLSLAYDMNVRTAVQVVQAALPGMVEAGWGRIVNVSSLTTLGVAERTPYAAAKGALETATRIWARELAPSGITVNAVAPGPTETEMYRERSPVGSEREALLLRGIPLQRVGTPAEIAHVICTLLHEDAGYVTGQIIRVDGGGSIGAT</sequence>
<dbReference type="EMBL" id="MIHC01000001">
    <property type="protein sequence ID" value="ODR11007.1"/>
    <property type="molecule type" value="Genomic_DNA"/>
</dbReference>
<evidence type="ECO:0000256" key="1">
    <source>
        <dbReference type="ARBA" id="ARBA00004191"/>
    </source>
</evidence>
<proteinExistence type="inferred from homology"/>
<dbReference type="AlphaFoldDB" id="A0A1E3T9D5"/>
<evidence type="ECO:0000313" key="7">
    <source>
        <dbReference type="Proteomes" id="UP000094224"/>
    </source>
</evidence>
<dbReference type="RefSeq" id="WP_069398475.1">
    <property type="nucleotide sequence ID" value="NZ_MIHC01000001.1"/>
</dbReference>
<comment type="similarity">
    <text evidence="2">Belongs to the short-chain dehydrogenases/reductases (SDR) family.</text>
</comment>